<dbReference type="RefSeq" id="WP_179645712.1">
    <property type="nucleotide sequence ID" value="NZ_BAAAYY010000014.1"/>
</dbReference>
<organism evidence="1 2">
    <name type="scientific">Spinactinospora alkalitolerans</name>
    <dbReference type="NCBI Taxonomy" id="687207"/>
    <lineage>
        <taxon>Bacteria</taxon>
        <taxon>Bacillati</taxon>
        <taxon>Actinomycetota</taxon>
        <taxon>Actinomycetes</taxon>
        <taxon>Streptosporangiales</taxon>
        <taxon>Nocardiopsidaceae</taxon>
        <taxon>Spinactinospora</taxon>
    </lineage>
</organism>
<sequence>MTGATDPLLRLLRRGYGERWNIRRTERLWIASTRVADADHAPTLIESDVDEFVRQLENPPAKVGRPLREEPTA</sequence>
<keyword evidence="2" id="KW-1185">Reference proteome</keyword>
<protein>
    <submittedName>
        <fullName evidence="1">Uncharacterized protein</fullName>
    </submittedName>
</protein>
<dbReference type="EMBL" id="JACCCC010000001">
    <property type="protein sequence ID" value="NYE50190.1"/>
    <property type="molecule type" value="Genomic_DNA"/>
</dbReference>
<evidence type="ECO:0000313" key="2">
    <source>
        <dbReference type="Proteomes" id="UP000589036"/>
    </source>
</evidence>
<comment type="caution">
    <text evidence="1">The sequence shown here is derived from an EMBL/GenBank/DDBJ whole genome shotgun (WGS) entry which is preliminary data.</text>
</comment>
<accession>A0A852U8E8</accession>
<proteinExistence type="predicted"/>
<dbReference type="AlphaFoldDB" id="A0A852U8E8"/>
<evidence type="ECO:0000313" key="1">
    <source>
        <dbReference type="EMBL" id="NYE50190.1"/>
    </source>
</evidence>
<gene>
    <name evidence="1" type="ORF">HDA32_005310</name>
</gene>
<name>A0A852U8E8_9ACTN</name>
<reference evidence="1 2" key="1">
    <citation type="submission" date="2020-07" db="EMBL/GenBank/DDBJ databases">
        <title>Sequencing the genomes of 1000 actinobacteria strains.</title>
        <authorList>
            <person name="Klenk H.-P."/>
        </authorList>
    </citation>
    <scope>NUCLEOTIDE SEQUENCE [LARGE SCALE GENOMIC DNA]</scope>
    <source>
        <strain evidence="1 2">CXB654</strain>
    </source>
</reference>
<dbReference type="Proteomes" id="UP000589036">
    <property type="component" value="Unassembled WGS sequence"/>
</dbReference>